<dbReference type="GO" id="GO:0006760">
    <property type="term" value="P:folic acid-containing compound metabolic process"/>
    <property type="evidence" value="ECO:0007669"/>
    <property type="project" value="InterPro"/>
</dbReference>
<dbReference type="eggNOG" id="COG1539">
    <property type="taxonomic scope" value="Bacteria"/>
</dbReference>
<proteinExistence type="predicted"/>
<dbReference type="GO" id="GO:0004150">
    <property type="term" value="F:dihydroneopterin aldolase activity"/>
    <property type="evidence" value="ECO:0007669"/>
    <property type="project" value="InterPro"/>
</dbReference>
<dbReference type="SUPFAM" id="SSF55620">
    <property type="entry name" value="Tetrahydrobiopterin biosynthesis enzymes-like"/>
    <property type="match status" value="1"/>
</dbReference>
<dbReference type="STRING" id="679897.HMU00710"/>
<dbReference type="KEGG" id="hms:HMU00710"/>
<evidence type="ECO:0000313" key="3">
    <source>
        <dbReference type="Proteomes" id="UP000001522"/>
    </source>
</evidence>
<gene>
    <name evidence="2" type="ordered locus">HMU00710</name>
</gene>
<dbReference type="Proteomes" id="UP000001522">
    <property type="component" value="Chromosome"/>
</dbReference>
<dbReference type="InterPro" id="IPR006157">
    <property type="entry name" value="FolB_dom"/>
</dbReference>
<organism evidence="2 3">
    <name type="scientific">Helicobacter mustelae (strain ATCC 43772 / CCUG 25715 / CIP 103759 / LMG 18044 / NCTC 12198 / R85-136P)</name>
    <name type="common">Campylobacter mustelae</name>
    <dbReference type="NCBI Taxonomy" id="679897"/>
    <lineage>
        <taxon>Bacteria</taxon>
        <taxon>Pseudomonadati</taxon>
        <taxon>Campylobacterota</taxon>
        <taxon>Epsilonproteobacteria</taxon>
        <taxon>Campylobacterales</taxon>
        <taxon>Helicobacteraceae</taxon>
        <taxon>Helicobacter</taxon>
    </lineage>
</organism>
<feature type="domain" description="Dihydroneopterin aldolase/epimerase" evidence="1">
    <location>
        <begin position="5"/>
        <end position="106"/>
    </location>
</feature>
<dbReference type="RefSeq" id="WP_013022433.1">
    <property type="nucleotide sequence ID" value="NC_013949.1"/>
</dbReference>
<dbReference type="HOGENOM" id="CLU_112632_4_0_7"/>
<dbReference type="AlphaFoldDB" id="D3UFR4"/>
<keyword evidence="3" id="KW-1185">Reference proteome</keyword>
<dbReference type="InterPro" id="IPR043133">
    <property type="entry name" value="GTP-CH-I_C/QueF"/>
</dbReference>
<name>D3UFR4_HELM1</name>
<sequence>MRFQILLEDLEICAIIGILEKERQIPQKILLHGEFEYEGKEGEYLDYVLLRDFIVAHIKESRYLLLEYALRDLATAIKSRFPALLSCALSIKKPDILQDCVIGLRGFFKFS</sequence>
<evidence type="ECO:0000259" key="1">
    <source>
        <dbReference type="SMART" id="SM00905"/>
    </source>
</evidence>
<accession>D3UFR4</accession>
<evidence type="ECO:0000313" key="2">
    <source>
        <dbReference type="EMBL" id="CBG39335.1"/>
    </source>
</evidence>
<dbReference type="Gene3D" id="3.30.1130.10">
    <property type="match status" value="1"/>
</dbReference>
<dbReference type="SMART" id="SM00905">
    <property type="entry name" value="FolB"/>
    <property type="match status" value="1"/>
</dbReference>
<dbReference type="Pfam" id="PF02152">
    <property type="entry name" value="FolB"/>
    <property type="match status" value="1"/>
</dbReference>
<dbReference type="EMBL" id="FN555004">
    <property type="protein sequence ID" value="CBG39335.1"/>
    <property type="molecule type" value="Genomic_DNA"/>
</dbReference>
<protein>
    <submittedName>
        <fullName evidence="2">Putative dihydroneopterin aldolase</fullName>
    </submittedName>
</protein>
<reference evidence="2 3" key="1">
    <citation type="journal article" date="2010" name="BMC Genomics">
        <title>Comparative genomics and proteomics of Helicobacter mustelae, an ulcerogenic and carcinogenic gastric pathogen.</title>
        <authorList>
            <person name="O'Toole P.W."/>
            <person name="Snelling W.J."/>
            <person name="Canchaya C."/>
            <person name="Forde B.M."/>
            <person name="Hardie K.R."/>
            <person name="Josenhans C."/>
            <person name="Graham R.L.J."/>
            <person name="McMullan G."/>
            <person name="Parkhill J."/>
            <person name="Belda E."/>
            <person name="Bentley S.D."/>
        </authorList>
    </citation>
    <scope>NUCLEOTIDE SEQUENCE [LARGE SCALE GENOMIC DNA]</scope>
    <source>
        <strain evidence="3">ATCC 43772 / LMG 18044 / NCTC 12198 / 12198</strain>
    </source>
</reference>